<gene>
    <name evidence="9" type="ORF">AF333_18740</name>
    <name evidence="10" type="ORF">SAMN04487909_14325</name>
</gene>
<evidence type="ECO:0000256" key="3">
    <source>
        <dbReference type="ARBA" id="ARBA00022448"/>
    </source>
</evidence>
<dbReference type="Pfam" id="PF03845">
    <property type="entry name" value="Spore_permease"/>
    <property type="match status" value="1"/>
</dbReference>
<feature type="transmembrane region" description="Helical" evidence="8">
    <location>
        <begin position="269"/>
        <end position="291"/>
    </location>
</feature>
<keyword evidence="3" id="KW-0813">Transport</keyword>
<evidence type="ECO:0000313" key="9">
    <source>
        <dbReference type="EMBL" id="KON97198.1"/>
    </source>
</evidence>
<reference evidence="10 12" key="2">
    <citation type="submission" date="2016-10" db="EMBL/GenBank/DDBJ databases">
        <authorList>
            <person name="de Groot N.N."/>
        </authorList>
    </citation>
    <scope>NUCLEOTIDE SEQUENCE [LARGE SCALE GENOMIC DNA]</scope>
    <source>
        <strain evidence="10 12">DSM 2895</strain>
    </source>
</reference>
<comment type="similarity">
    <text evidence="2">Belongs to the amino acid-polyamine-organocation (APC) superfamily. Spore germination protein (SGP) (TC 2.A.3.9) family.</text>
</comment>
<feature type="transmembrane region" description="Helical" evidence="8">
    <location>
        <begin position="122"/>
        <end position="142"/>
    </location>
</feature>
<evidence type="ECO:0000256" key="4">
    <source>
        <dbReference type="ARBA" id="ARBA00022544"/>
    </source>
</evidence>
<dbReference type="EMBL" id="LGUG01000004">
    <property type="protein sequence ID" value="KON97198.1"/>
    <property type="molecule type" value="Genomic_DNA"/>
</dbReference>
<keyword evidence="5 8" id="KW-0812">Transmembrane</keyword>
<accession>A0A0D1Y4Y4</accession>
<name>A0A0D1Y4Y4_ANEMI</name>
<feature type="transmembrane region" description="Helical" evidence="8">
    <location>
        <begin position="334"/>
        <end position="355"/>
    </location>
</feature>
<proteinExistence type="inferred from homology"/>
<keyword evidence="4" id="KW-0309">Germination</keyword>
<protein>
    <submittedName>
        <fullName evidence="10">Spore germination protein (Amino acid permease)</fullName>
    </submittedName>
    <submittedName>
        <fullName evidence="9">Spore gernimation protein</fullName>
    </submittedName>
</protein>
<feature type="transmembrane region" description="Helical" evidence="8">
    <location>
        <begin position="88"/>
        <end position="110"/>
    </location>
</feature>
<dbReference type="OrthoDB" id="2380120at2"/>
<organism evidence="9 11">
    <name type="scientific">Aneurinibacillus migulanus</name>
    <name type="common">Bacillus migulanus</name>
    <dbReference type="NCBI Taxonomy" id="47500"/>
    <lineage>
        <taxon>Bacteria</taxon>
        <taxon>Bacillati</taxon>
        <taxon>Bacillota</taxon>
        <taxon>Bacilli</taxon>
        <taxon>Bacillales</taxon>
        <taxon>Paenibacillaceae</taxon>
        <taxon>Aneurinibacillus group</taxon>
        <taxon>Aneurinibacillus</taxon>
    </lineage>
</organism>
<evidence type="ECO:0000256" key="8">
    <source>
        <dbReference type="SAM" id="Phobius"/>
    </source>
</evidence>
<keyword evidence="7 8" id="KW-0472">Membrane</keyword>
<dbReference type="Proteomes" id="UP000037269">
    <property type="component" value="Unassembled WGS sequence"/>
</dbReference>
<dbReference type="PANTHER" id="PTHR34975">
    <property type="entry name" value="SPORE GERMINATION PROTEIN A2"/>
    <property type="match status" value="1"/>
</dbReference>
<feature type="transmembrane region" description="Helical" evidence="8">
    <location>
        <begin position="219"/>
        <end position="240"/>
    </location>
</feature>
<keyword evidence="11" id="KW-1185">Reference proteome</keyword>
<dbReference type="GO" id="GO:0009847">
    <property type="term" value="P:spore germination"/>
    <property type="evidence" value="ECO:0007669"/>
    <property type="project" value="InterPro"/>
</dbReference>
<dbReference type="PATRIC" id="fig|47500.8.peg.168"/>
<dbReference type="InterPro" id="IPR004761">
    <property type="entry name" value="Spore_GerAB"/>
</dbReference>
<dbReference type="GeneID" id="42307192"/>
<keyword evidence="6 8" id="KW-1133">Transmembrane helix</keyword>
<feature type="transmembrane region" description="Helical" evidence="8">
    <location>
        <begin position="303"/>
        <end position="322"/>
    </location>
</feature>
<dbReference type="Proteomes" id="UP000182836">
    <property type="component" value="Unassembled WGS sequence"/>
</dbReference>
<dbReference type="RefSeq" id="WP_043063718.1">
    <property type="nucleotide sequence ID" value="NZ_BJOA01000189.1"/>
</dbReference>
<dbReference type="NCBIfam" id="TIGR00912">
    <property type="entry name" value="2A0309"/>
    <property type="match status" value="1"/>
</dbReference>
<sequence length="365" mass="42348">MNKPIKNEITLMQYILAIHGTQLGTGILTLPADVAKKAGSDGWISIIIGWSLTTIVSLCIVGIMSKHPGDTLLDVLTRYLGRWLGKTWLIIWVLYSLLSVIVLLYFAVLVTQVWVLPQTRNYVLVILFLIPTYMILCGGVRILARYAEFVFFFTLWIPVLLTIPLKNAHLDFMLPVLKEGWLPVFDAVKTTVVAFLGFELAFILYPYLKRKQNAAKGIVIANSLSLVVYLHITLICFLYFSPDGVTHYLWPSLTLVKPLQLPFLERFEIIFLSFYLFILSTSIIPYALSITNSMGQLFSKRNWQLPTYMLLFLFITASFFYMPTYNELEDLGTWWSQVSYFVIYAFPFLFFLYITMYMRWKRRRM</sequence>
<evidence type="ECO:0000313" key="11">
    <source>
        <dbReference type="Proteomes" id="UP000037269"/>
    </source>
</evidence>
<reference evidence="9 11" key="1">
    <citation type="submission" date="2015-07" db="EMBL/GenBank/DDBJ databases">
        <title>Fjat-14205 dsm 2895.</title>
        <authorList>
            <person name="Liu B."/>
            <person name="Wang J."/>
            <person name="Zhu Y."/>
            <person name="Liu G."/>
            <person name="Chen Q."/>
            <person name="Chen Z."/>
            <person name="Lan J."/>
            <person name="Che J."/>
            <person name="Ge C."/>
            <person name="Shi H."/>
            <person name="Pan Z."/>
            <person name="Liu X."/>
        </authorList>
    </citation>
    <scope>NUCLEOTIDE SEQUENCE [LARGE SCALE GENOMIC DNA]</scope>
    <source>
        <strain evidence="9 11">DSM 2895</strain>
    </source>
</reference>
<dbReference type="GO" id="GO:0016020">
    <property type="term" value="C:membrane"/>
    <property type="evidence" value="ECO:0007669"/>
    <property type="project" value="UniProtKB-SubCell"/>
</dbReference>
<evidence type="ECO:0000313" key="10">
    <source>
        <dbReference type="EMBL" id="SDK20314.1"/>
    </source>
</evidence>
<dbReference type="PANTHER" id="PTHR34975:SF2">
    <property type="entry name" value="SPORE GERMINATION PROTEIN A2"/>
    <property type="match status" value="1"/>
</dbReference>
<dbReference type="STRING" id="47500.AF333_18740"/>
<dbReference type="AlphaFoldDB" id="A0A0D1Y4Y4"/>
<evidence type="ECO:0000313" key="12">
    <source>
        <dbReference type="Proteomes" id="UP000182836"/>
    </source>
</evidence>
<evidence type="ECO:0000256" key="2">
    <source>
        <dbReference type="ARBA" id="ARBA00007998"/>
    </source>
</evidence>
<evidence type="ECO:0000256" key="5">
    <source>
        <dbReference type="ARBA" id="ARBA00022692"/>
    </source>
</evidence>
<evidence type="ECO:0000256" key="6">
    <source>
        <dbReference type="ARBA" id="ARBA00022989"/>
    </source>
</evidence>
<evidence type="ECO:0000256" key="7">
    <source>
        <dbReference type="ARBA" id="ARBA00023136"/>
    </source>
</evidence>
<dbReference type="Gene3D" id="1.20.1740.10">
    <property type="entry name" value="Amino acid/polyamine transporter I"/>
    <property type="match status" value="1"/>
</dbReference>
<evidence type="ECO:0000256" key="1">
    <source>
        <dbReference type="ARBA" id="ARBA00004141"/>
    </source>
</evidence>
<feature type="transmembrane region" description="Helical" evidence="8">
    <location>
        <begin position="187"/>
        <end position="207"/>
    </location>
</feature>
<dbReference type="EMBL" id="FNED01000043">
    <property type="protein sequence ID" value="SDK20314.1"/>
    <property type="molecule type" value="Genomic_DNA"/>
</dbReference>
<feature type="transmembrane region" description="Helical" evidence="8">
    <location>
        <begin position="42"/>
        <end position="63"/>
    </location>
</feature>
<comment type="subcellular location">
    <subcellularLocation>
        <location evidence="1">Membrane</location>
        <topology evidence="1">Multi-pass membrane protein</topology>
    </subcellularLocation>
</comment>